<keyword evidence="1" id="KW-0805">Transcription regulation</keyword>
<protein>
    <submittedName>
        <fullName evidence="7">Helix-turn-helix domain-containing protein</fullName>
    </submittedName>
</protein>
<comment type="caution">
    <text evidence="7">The sequence shown here is derived from an EMBL/GenBank/DDBJ whole genome shotgun (WGS) entry which is preliminary data.</text>
</comment>
<organism evidence="7 8">
    <name type="scientific">Fluctibacter halophilus</name>
    <dbReference type="NCBI Taxonomy" id="226011"/>
    <lineage>
        <taxon>Bacteria</taxon>
        <taxon>Pseudomonadati</taxon>
        <taxon>Pseudomonadota</taxon>
        <taxon>Gammaproteobacteria</taxon>
        <taxon>Alteromonadales</taxon>
        <taxon>Alteromonadaceae</taxon>
        <taxon>Fluctibacter</taxon>
    </lineage>
</organism>
<name>A0ABS8G928_9ALTE</name>
<keyword evidence="5" id="KW-0812">Transmembrane</keyword>
<dbReference type="Pfam" id="PF12833">
    <property type="entry name" value="HTH_18"/>
    <property type="match status" value="1"/>
</dbReference>
<accession>A0ABS8G928</accession>
<evidence type="ECO:0000256" key="4">
    <source>
        <dbReference type="SAM" id="MobiDB-lite"/>
    </source>
</evidence>
<evidence type="ECO:0000313" key="8">
    <source>
        <dbReference type="Proteomes" id="UP001520878"/>
    </source>
</evidence>
<dbReference type="EMBL" id="JAJEWP010000002">
    <property type="protein sequence ID" value="MCC2616611.1"/>
    <property type="molecule type" value="Genomic_DNA"/>
</dbReference>
<sequence length="351" mass="39128">MQADILLSGVHIVDLFFRFSAVGVLLGLLLRLTHQRQYWDMAAIVCSMAYLLLTAPIDNVHYGVLRPPLLLLTDLTTVALFGAYWTHVHGAIRFSALPAWLWCLAALWLAWVCVFFLIFAGRGDYHDIHHVVSFAVLVYVLIDAVRGLADDLVEARRRWRLVVIAGISCYMAVLTLFELTLLGVKDHWLFSLINSAVALCISTVITYRVLHPALKISEAASGSDVRQDNPSPDATSPSQSPLAVRLHKHMAEGAYRQNGLSVSALAEQLDVPAHQLRKVINNELGFDNFTHFINSYRIPAVCEVLKDPSQSGVPILTIALEAGFNSIAPFNRAFKHNMGDTPRAYRDRFQK</sequence>
<evidence type="ECO:0000256" key="5">
    <source>
        <dbReference type="SAM" id="Phobius"/>
    </source>
</evidence>
<feature type="transmembrane region" description="Helical" evidence="5">
    <location>
        <begin position="188"/>
        <end position="210"/>
    </location>
</feature>
<keyword evidence="5" id="KW-1133">Transmembrane helix</keyword>
<proteinExistence type="predicted"/>
<feature type="transmembrane region" description="Helical" evidence="5">
    <location>
        <begin position="69"/>
        <end position="87"/>
    </location>
</feature>
<dbReference type="Gene3D" id="1.10.10.60">
    <property type="entry name" value="Homeodomain-like"/>
    <property type="match status" value="1"/>
</dbReference>
<feature type="transmembrane region" description="Helical" evidence="5">
    <location>
        <begin position="131"/>
        <end position="149"/>
    </location>
</feature>
<evidence type="ECO:0000313" key="7">
    <source>
        <dbReference type="EMBL" id="MCC2616611.1"/>
    </source>
</evidence>
<feature type="compositionally biased region" description="Polar residues" evidence="4">
    <location>
        <begin position="228"/>
        <end position="241"/>
    </location>
</feature>
<feature type="region of interest" description="Disordered" evidence="4">
    <location>
        <begin position="221"/>
        <end position="242"/>
    </location>
</feature>
<dbReference type="RefSeq" id="WP_229160115.1">
    <property type="nucleotide sequence ID" value="NZ_JAJEWP010000002.1"/>
</dbReference>
<feature type="transmembrane region" description="Helical" evidence="5">
    <location>
        <begin position="99"/>
        <end position="119"/>
    </location>
</feature>
<keyword evidence="5" id="KW-0472">Membrane</keyword>
<dbReference type="SUPFAM" id="SSF46689">
    <property type="entry name" value="Homeodomain-like"/>
    <property type="match status" value="1"/>
</dbReference>
<dbReference type="InterPro" id="IPR018060">
    <property type="entry name" value="HTH_AraC"/>
</dbReference>
<gene>
    <name evidence="7" type="ORF">LJ739_10190</name>
</gene>
<reference evidence="7 8" key="1">
    <citation type="submission" date="2021-10" db="EMBL/GenBank/DDBJ databases">
        <title>Draft genome of Aestuariibacter halophilus JC2043.</title>
        <authorList>
            <person name="Emsley S.A."/>
            <person name="Pfannmuller K.M."/>
            <person name="Ushijima B."/>
            <person name="Saw J.H."/>
            <person name="Videau P."/>
        </authorList>
    </citation>
    <scope>NUCLEOTIDE SEQUENCE [LARGE SCALE GENOMIC DNA]</scope>
    <source>
        <strain evidence="7 8">JC2043</strain>
    </source>
</reference>
<feature type="transmembrane region" description="Helical" evidence="5">
    <location>
        <begin position="39"/>
        <end position="57"/>
    </location>
</feature>
<feature type="domain" description="HTH araC/xylS-type" evidence="6">
    <location>
        <begin position="240"/>
        <end position="348"/>
    </location>
</feature>
<dbReference type="InterPro" id="IPR018062">
    <property type="entry name" value="HTH_AraC-typ_CS"/>
</dbReference>
<dbReference type="PANTHER" id="PTHR43280:SF29">
    <property type="entry name" value="ARAC-FAMILY TRANSCRIPTIONAL REGULATOR"/>
    <property type="match status" value="1"/>
</dbReference>
<feature type="transmembrane region" description="Helical" evidence="5">
    <location>
        <begin position="161"/>
        <end position="182"/>
    </location>
</feature>
<dbReference type="PROSITE" id="PS01124">
    <property type="entry name" value="HTH_ARAC_FAMILY_2"/>
    <property type="match status" value="1"/>
</dbReference>
<keyword evidence="2" id="KW-0238">DNA-binding</keyword>
<dbReference type="PANTHER" id="PTHR43280">
    <property type="entry name" value="ARAC-FAMILY TRANSCRIPTIONAL REGULATOR"/>
    <property type="match status" value="1"/>
</dbReference>
<evidence type="ECO:0000256" key="1">
    <source>
        <dbReference type="ARBA" id="ARBA00023015"/>
    </source>
</evidence>
<evidence type="ECO:0000256" key="3">
    <source>
        <dbReference type="ARBA" id="ARBA00023163"/>
    </source>
</evidence>
<feature type="transmembrane region" description="Helical" evidence="5">
    <location>
        <begin position="15"/>
        <end position="32"/>
    </location>
</feature>
<evidence type="ECO:0000256" key="2">
    <source>
        <dbReference type="ARBA" id="ARBA00023125"/>
    </source>
</evidence>
<dbReference type="SMART" id="SM00342">
    <property type="entry name" value="HTH_ARAC"/>
    <property type="match status" value="1"/>
</dbReference>
<dbReference type="PROSITE" id="PS00041">
    <property type="entry name" value="HTH_ARAC_FAMILY_1"/>
    <property type="match status" value="1"/>
</dbReference>
<evidence type="ECO:0000259" key="6">
    <source>
        <dbReference type="PROSITE" id="PS01124"/>
    </source>
</evidence>
<keyword evidence="3" id="KW-0804">Transcription</keyword>
<keyword evidence="8" id="KW-1185">Reference proteome</keyword>
<dbReference type="InterPro" id="IPR009057">
    <property type="entry name" value="Homeodomain-like_sf"/>
</dbReference>
<dbReference type="Proteomes" id="UP001520878">
    <property type="component" value="Unassembled WGS sequence"/>
</dbReference>